<dbReference type="OrthoDB" id="9762369at2"/>
<sequence length="522" mass="55418">MSAFLTLDSVSARTPDRSLFRDLTFAIGAERVGLVGRNGSGKSTLLRIIAGLAEASSGVVRRIGTIGVLQQDMPQAWTLAEALGVAGSLEAIGRVLAGHGTADDLNAADWTLETRIGAALAQAGLPDLPLNRRLETLSGGERTRVGIARLIVEAPDLLLLDEPTNNLDAGGRAAMRALVRNWRGGILVASHDRDLLEDVDRILELTTKGVRSFGGGWSAYAAARDADRRRAGAELERAEAGVRAARQAAQAQREAKERRDRAGRAFAAKGSEPKILLDAQAERAQNSGGRTQALSDRRVSAALAEADEARSRVEVLTPVTIRLPPSGLPSGAMVLAMDGVLAATDDRCLGPWTLHIHGPERIALKGANGAGKTTLLRIAAGLLAPVAGSVRRAEGRIVLLDQHVALLDPDQSILDNIRGVNPKATDAEAHAICARFAFRSQDANRVIGTLSGGERLRAGLAATLSRPTPPWLVILDEPTNHLDIESLEVLEQALRGFDGALLVVSHDPSFLARIRLDRAFQV</sequence>
<keyword evidence="7" id="KW-1185">Reference proteome</keyword>
<comment type="similarity">
    <text evidence="1">Belongs to the ABC transporter superfamily.</text>
</comment>
<evidence type="ECO:0000256" key="1">
    <source>
        <dbReference type="ARBA" id="ARBA00005417"/>
    </source>
</evidence>
<dbReference type="STRING" id="582672.SAMN05216360_113178"/>
<dbReference type="PROSITE" id="PS00211">
    <property type="entry name" value="ABC_TRANSPORTER_1"/>
    <property type="match status" value="1"/>
</dbReference>
<dbReference type="RefSeq" id="WP_091719242.1">
    <property type="nucleotide sequence ID" value="NZ_FNHS01000013.1"/>
</dbReference>
<organism evidence="6 7">
    <name type="scientific">Methylobacterium phyllostachyos</name>
    <dbReference type="NCBI Taxonomy" id="582672"/>
    <lineage>
        <taxon>Bacteria</taxon>
        <taxon>Pseudomonadati</taxon>
        <taxon>Pseudomonadota</taxon>
        <taxon>Alphaproteobacteria</taxon>
        <taxon>Hyphomicrobiales</taxon>
        <taxon>Methylobacteriaceae</taxon>
        <taxon>Methylobacterium</taxon>
    </lineage>
</organism>
<dbReference type="InterPro" id="IPR050611">
    <property type="entry name" value="ABCF"/>
</dbReference>
<dbReference type="Gene3D" id="3.40.50.300">
    <property type="entry name" value="P-loop containing nucleotide triphosphate hydrolases"/>
    <property type="match status" value="2"/>
</dbReference>
<dbReference type="SMART" id="SM00382">
    <property type="entry name" value="AAA"/>
    <property type="match status" value="2"/>
</dbReference>
<dbReference type="InterPro" id="IPR003439">
    <property type="entry name" value="ABC_transporter-like_ATP-bd"/>
</dbReference>
<dbReference type="CDD" id="cd03221">
    <property type="entry name" value="ABCF_EF-3"/>
    <property type="match status" value="2"/>
</dbReference>
<dbReference type="GO" id="GO:0016887">
    <property type="term" value="F:ATP hydrolysis activity"/>
    <property type="evidence" value="ECO:0007669"/>
    <property type="project" value="InterPro"/>
</dbReference>
<dbReference type="EMBL" id="FNHS01000013">
    <property type="protein sequence ID" value="SDO00104.1"/>
    <property type="molecule type" value="Genomic_DNA"/>
</dbReference>
<dbReference type="SUPFAM" id="SSF52540">
    <property type="entry name" value="P-loop containing nucleoside triphosphate hydrolases"/>
    <property type="match status" value="2"/>
</dbReference>
<dbReference type="AlphaFoldDB" id="A0A1H0FZX7"/>
<dbReference type="GO" id="GO:0005524">
    <property type="term" value="F:ATP binding"/>
    <property type="evidence" value="ECO:0007669"/>
    <property type="project" value="UniProtKB-KW"/>
</dbReference>
<name>A0A1H0FZX7_9HYPH</name>
<evidence type="ECO:0000259" key="5">
    <source>
        <dbReference type="PROSITE" id="PS50893"/>
    </source>
</evidence>
<evidence type="ECO:0000256" key="4">
    <source>
        <dbReference type="ARBA" id="ARBA00022840"/>
    </source>
</evidence>
<dbReference type="Pfam" id="PF00005">
    <property type="entry name" value="ABC_tran"/>
    <property type="match status" value="2"/>
</dbReference>
<dbReference type="InterPro" id="IPR003593">
    <property type="entry name" value="AAA+_ATPase"/>
</dbReference>
<keyword evidence="3" id="KW-0547">Nucleotide-binding</keyword>
<accession>A0A1H0FZX7</accession>
<dbReference type="PANTHER" id="PTHR19211">
    <property type="entry name" value="ATP-BINDING TRANSPORT PROTEIN-RELATED"/>
    <property type="match status" value="1"/>
</dbReference>
<evidence type="ECO:0000256" key="2">
    <source>
        <dbReference type="ARBA" id="ARBA00022737"/>
    </source>
</evidence>
<feature type="domain" description="ABC transporter" evidence="5">
    <location>
        <begin position="5"/>
        <end position="232"/>
    </location>
</feature>
<evidence type="ECO:0000313" key="6">
    <source>
        <dbReference type="EMBL" id="SDO00104.1"/>
    </source>
</evidence>
<protein>
    <submittedName>
        <fullName evidence="6">ATPase components of ABC transporters with duplicated ATPase domains</fullName>
    </submittedName>
</protein>
<dbReference type="FunFam" id="3.40.50.300:FF:001320">
    <property type="entry name" value="Heme ABC transporter ATP-binding protein"/>
    <property type="match status" value="1"/>
</dbReference>
<keyword evidence="2" id="KW-0677">Repeat</keyword>
<keyword evidence="4" id="KW-0067">ATP-binding</keyword>
<dbReference type="Proteomes" id="UP000198704">
    <property type="component" value="Unassembled WGS sequence"/>
</dbReference>
<dbReference type="InterPro" id="IPR017871">
    <property type="entry name" value="ABC_transporter-like_CS"/>
</dbReference>
<dbReference type="InterPro" id="IPR027417">
    <property type="entry name" value="P-loop_NTPase"/>
</dbReference>
<gene>
    <name evidence="6" type="ORF">SAMN05216360_113178</name>
</gene>
<dbReference type="PANTHER" id="PTHR19211:SF6">
    <property type="entry name" value="BLL7188 PROTEIN"/>
    <property type="match status" value="1"/>
</dbReference>
<evidence type="ECO:0000256" key="3">
    <source>
        <dbReference type="ARBA" id="ARBA00022741"/>
    </source>
</evidence>
<dbReference type="PROSITE" id="PS50893">
    <property type="entry name" value="ABC_TRANSPORTER_2"/>
    <property type="match status" value="1"/>
</dbReference>
<proteinExistence type="inferred from homology"/>
<evidence type="ECO:0000313" key="7">
    <source>
        <dbReference type="Proteomes" id="UP000198704"/>
    </source>
</evidence>
<reference evidence="7" key="1">
    <citation type="submission" date="2016-10" db="EMBL/GenBank/DDBJ databases">
        <authorList>
            <person name="Varghese N."/>
            <person name="Submissions S."/>
        </authorList>
    </citation>
    <scope>NUCLEOTIDE SEQUENCE [LARGE SCALE GENOMIC DNA]</scope>
    <source>
        <strain evidence="7">BL47</strain>
    </source>
</reference>